<keyword evidence="7 16" id="KW-0812">Transmembrane</keyword>
<evidence type="ECO:0000259" key="20">
    <source>
        <dbReference type="PROSITE" id="PS50113"/>
    </source>
</evidence>
<dbReference type="SUPFAM" id="SSF158472">
    <property type="entry name" value="HAMP domain-like"/>
    <property type="match status" value="1"/>
</dbReference>
<evidence type="ECO:0000256" key="4">
    <source>
        <dbReference type="ARBA" id="ARBA00022475"/>
    </source>
</evidence>
<dbReference type="CDD" id="cd12914">
    <property type="entry name" value="PDC1_DGC_like"/>
    <property type="match status" value="1"/>
</dbReference>
<evidence type="ECO:0000313" key="22">
    <source>
        <dbReference type="EMBL" id="KAF3885370.1"/>
    </source>
</evidence>
<evidence type="ECO:0000313" key="23">
    <source>
        <dbReference type="Proteomes" id="UP000029738"/>
    </source>
</evidence>
<dbReference type="InterPro" id="IPR003594">
    <property type="entry name" value="HATPase_dom"/>
</dbReference>
<feature type="transmembrane region" description="Helical" evidence="16">
    <location>
        <begin position="286"/>
        <end position="308"/>
    </location>
</feature>
<evidence type="ECO:0000256" key="7">
    <source>
        <dbReference type="ARBA" id="ARBA00022692"/>
    </source>
</evidence>
<sequence length="1031" mass="113503">MGFRFNSSFLSSLRIRLILLVLLAVIPALGLILYTASAQRRSAATDAKENLLRLAQFAAANQEQANEGVRQLLMALSQLPEIRNGNTELCERLLANLLKQYRAYAGFGVIDTNGNLICSAPSTNKAINAADRSYFRFAKSTRAFAVGEYQIGRATKKASINFSYPLLDGDGKVKAVVFAAWDLAWLNKLAAKAQLPKGSVLTVSDRNGTVLVRYPDPQNWVGKPLADRNTIEFILQQKEGTNEARGLDGVERLYAFTGVSNASTSPDIFIRIGIPQDVAVAEADRLLALNLISLATVTILALVAAWVGGDLFLLRKVKSLVTTTEQLRQGEMSARTHLTYEPGELGQLARAFDEMAETLEIRERAIAKLNQDLQHRIDELQTLFEVIPIGILIARDLTFSNVQANPAFAQILGLSPNMNVSSTPPEGNPRPFYKILQNGKELTGDELPLRYAAVHGVPVEGKVVDAVREDGSVSHLFGYAAPLFDEQGKPRGSVAAFLDITKLQQTEAALKASEERLRFALEGGEIGTWDFDIASGKIVWSERCKIMAGLAPKDETNYTDFINAIHPEDRAQINTAVERSLANREDYDVETRIIRKDGAVRWIRSIGRAYHDGQGRPVRMAGVAFDITDRKLAEQQKERLLERERAAREEAERANRIKDEFLAVLSHELRSPLNPILGWTKLLRSRKLDEQASERALETIERNAKLQTQLIEDLLDVSRILRGKLVLNASPVNLITVIQGALETVRLAAQAKHIEIQTILDSELGRVIGDGNRLQQVVWNLLSNAIKFTPPGGTVEVRLEQVDNYAQIQVKDNGKGISPQFLPHVFEYFLQEDSQTTRKFGGLGLGLAIVRHLTELQGGTVFAESPGENLGATFTVRLPLLEDTQELYDSCKDALLHVSTTHQLPLSGLQILVVDDEADMRELVVAILTQSGAEVKVVASAVEALLALDDFKADILVSDIGMPQIDGYMLMRQVRNRSPEQGGQIPAIALTAYAGEINQQQALAAGFQQHISKPVDPEELVQAIALLVGKV</sequence>
<keyword evidence="4" id="KW-1003">Cell membrane</keyword>
<evidence type="ECO:0000256" key="2">
    <source>
        <dbReference type="ARBA" id="ARBA00004651"/>
    </source>
</evidence>
<keyword evidence="10" id="KW-0067">ATP-binding</keyword>
<dbReference type="Pfam" id="PF02518">
    <property type="entry name" value="HATPase_c"/>
    <property type="match status" value="1"/>
</dbReference>
<organism evidence="22 23">
    <name type="scientific">Tolypothrix bouteillei VB521301</name>
    <dbReference type="NCBI Taxonomy" id="1479485"/>
    <lineage>
        <taxon>Bacteria</taxon>
        <taxon>Bacillati</taxon>
        <taxon>Cyanobacteriota</taxon>
        <taxon>Cyanophyceae</taxon>
        <taxon>Nostocales</taxon>
        <taxon>Tolypothrichaceae</taxon>
        <taxon>Tolypothrix</taxon>
    </lineage>
</organism>
<dbReference type="RefSeq" id="WP_063779543.1">
    <property type="nucleotide sequence ID" value="NZ_JHEG04000001.1"/>
</dbReference>
<dbReference type="Gene3D" id="3.30.450.20">
    <property type="entry name" value="PAS domain"/>
    <property type="match status" value="4"/>
</dbReference>
<dbReference type="CDD" id="cd00082">
    <property type="entry name" value="HisKA"/>
    <property type="match status" value="1"/>
</dbReference>
<dbReference type="FunFam" id="3.30.565.10:FF:000023">
    <property type="entry name" value="PAS domain-containing sensor histidine kinase"/>
    <property type="match status" value="1"/>
</dbReference>
<dbReference type="CDD" id="cd00130">
    <property type="entry name" value="PAS"/>
    <property type="match status" value="1"/>
</dbReference>
<dbReference type="InterPro" id="IPR001610">
    <property type="entry name" value="PAC"/>
</dbReference>
<dbReference type="SMART" id="SM00091">
    <property type="entry name" value="PAS"/>
    <property type="match status" value="2"/>
</dbReference>
<gene>
    <name evidence="22" type="ORF">DA73_0400007785</name>
</gene>
<feature type="coiled-coil region" evidence="15">
    <location>
        <begin position="630"/>
        <end position="657"/>
    </location>
</feature>
<feature type="domain" description="HAMP" evidence="21">
    <location>
        <begin position="311"/>
        <end position="364"/>
    </location>
</feature>
<evidence type="ECO:0000256" key="11">
    <source>
        <dbReference type="ARBA" id="ARBA00022989"/>
    </source>
</evidence>
<dbReference type="GO" id="GO:0005886">
    <property type="term" value="C:plasma membrane"/>
    <property type="evidence" value="ECO:0007669"/>
    <property type="project" value="UniProtKB-SubCell"/>
</dbReference>
<dbReference type="OrthoDB" id="499174at2"/>
<proteinExistence type="predicted"/>
<dbReference type="SMART" id="SM00387">
    <property type="entry name" value="HATPase_c"/>
    <property type="match status" value="1"/>
</dbReference>
<evidence type="ECO:0000256" key="14">
    <source>
        <dbReference type="PROSITE-ProRule" id="PRU00169"/>
    </source>
</evidence>
<dbReference type="PROSITE" id="PS50885">
    <property type="entry name" value="HAMP"/>
    <property type="match status" value="1"/>
</dbReference>
<dbReference type="InterPro" id="IPR000014">
    <property type="entry name" value="PAS"/>
</dbReference>
<dbReference type="Gene3D" id="6.10.340.10">
    <property type="match status" value="1"/>
</dbReference>
<dbReference type="SMART" id="SM00304">
    <property type="entry name" value="HAMP"/>
    <property type="match status" value="1"/>
</dbReference>
<dbReference type="InterPro" id="IPR001789">
    <property type="entry name" value="Sig_transdc_resp-reg_receiver"/>
</dbReference>
<keyword evidence="6" id="KW-0808">Transferase</keyword>
<keyword evidence="23" id="KW-1185">Reference proteome</keyword>
<dbReference type="PANTHER" id="PTHR43547:SF2">
    <property type="entry name" value="HYBRID SIGNAL TRANSDUCTION HISTIDINE KINASE C"/>
    <property type="match status" value="1"/>
</dbReference>
<dbReference type="SUPFAM" id="SSF55785">
    <property type="entry name" value="PYP-like sensor domain (PAS domain)"/>
    <property type="match status" value="2"/>
</dbReference>
<evidence type="ECO:0000256" key="12">
    <source>
        <dbReference type="ARBA" id="ARBA00023012"/>
    </source>
</evidence>
<dbReference type="InterPro" id="IPR004358">
    <property type="entry name" value="Sig_transdc_His_kin-like_C"/>
</dbReference>
<accession>A0A8S9SYX3</accession>
<dbReference type="NCBIfam" id="TIGR00229">
    <property type="entry name" value="sensory_box"/>
    <property type="match status" value="2"/>
</dbReference>
<dbReference type="CDD" id="cd12915">
    <property type="entry name" value="PDC2_DGC_like"/>
    <property type="match status" value="1"/>
</dbReference>
<dbReference type="Gene3D" id="3.40.50.2300">
    <property type="match status" value="1"/>
</dbReference>
<dbReference type="SUPFAM" id="SSF55874">
    <property type="entry name" value="ATPase domain of HSP90 chaperone/DNA topoisomerase II/histidine kinase"/>
    <property type="match status" value="1"/>
</dbReference>
<dbReference type="EMBL" id="JHEG04000001">
    <property type="protein sequence ID" value="KAF3885370.1"/>
    <property type="molecule type" value="Genomic_DNA"/>
</dbReference>
<evidence type="ECO:0000259" key="18">
    <source>
        <dbReference type="PROSITE" id="PS50110"/>
    </source>
</evidence>
<dbReference type="Pfam" id="PF00512">
    <property type="entry name" value="HisKA"/>
    <property type="match status" value="1"/>
</dbReference>
<evidence type="ECO:0000256" key="10">
    <source>
        <dbReference type="ARBA" id="ARBA00022840"/>
    </source>
</evidence>
<reference evidence="22" key="2">
    <citation type="submission" date="2019-11" db="EMBL/GenBank/DDBJ databases">
        <title>Improved Assembly of Tolypothrix boutellei genome.</title>
        <authorList>
            <person name="Sarangi A.N."/>
            <person name="Mukherjee M."/>
            <person name="Ghosh S."/>
            <person name="Singh D."/>
            <person name="Das A."/>
            <person name="Kant S."/>
            <person name="Prusty A."/>
            <person name="Tripathy S."/>
        </authorList>
    </citation>
    <scope>NUCLEOTIDE SEQUENCE</scope>
    <source>
        <strain evidence="22">VB521301</strain>
    </source>
</reference>
<feature type="domain" description="Histidine kinase" evidence="17">
    <location>
        <begin position="664"/>
        <end position="882"/>
    </location>
</feature>
<dbReference type="GO" id="GO:0000155">
    <property type="term" value="F:phosphorelay sensor kinase activity"/>
    <property type="evidence" value="ECO:0007669"/>
    <property type="project" value="InterPro"/>
</dbReference>
<dbReference type="InterPro" id="IPR035965">
    <property type="entry name" value="PAS-like_dom_sf"/>
</dbReference>
<dbReference type="PROSITE" id="PS50109">
    <property type="entry name" value="HIS_KIN"/>
    <property type="match status" value="1"/>
</dbReference>
<feature type="domain" description="PAS" evidence="19">
    <location>
        <begin position="513"/>
        <end position="584"/>
    </location>
</feature>
<keyword evidence="11 16" id="KW-1133">Transmembrane helix</keyword>
<dbReference type="CDD" id="cd17580">
    <property type="entry name" value="REC_2_DhkD-like"/>
    <property type="match status" value="1"/>
</dbReference>
<dbReference type="Pfam" id="PF08447">
    <property type="entry name" value="PAS_3"/>
    <property type="match status" value="1"/>
</dbReference>
<evidence type="ECO:0000259" key="19">
    <source>
        <dbReference type="PROSITE" id="PS50112"/>
    </source>
</evidence>
<feature type="modified residue" description="4-aspartylphosphate" evidence="14">
    <location>
        <position position="959"/>
    </location>
</feature>
<evidence type="ECO:0000256" key="9">
    <source>
        <dbReference type="ARBA" id="ARBA00022777"/>
    </source>
</evidence>
<dbReference type="PROSITE" id="PS50112">
    <property type="entry name" value="PAS"/>
    <property type="match status" value="1"/>
</dbReference>
<evidence type="ECO:0000256" key="13">
    <source>
        <dbReference type="ARBA" id="ARBA00023136"/>
    </source>
</evidence>
<comment type="subcellular location">
    <subcellularLocation>
        <location evidence="2">Cell membrane</location>
        <topology evidence="2">Multi-pass membrane protein</topology>
    </subcellularLocation>
</comment>
<comment type="catalytic activity">
    <reaction evidence="1">
        <text>ATP + protein L-histidine = ADP + protein N-phospho-L-histidine.</text>
        <dbReference type="EC" id="2.7.13.3"/>
    </reaction>
</comment>
<evidence type="ECO:0000256" key="6">
    <source>
        <dbReference type="ARBA" id="ARBA00022679"/>
    </source>
</evidence>
<dbReference type="PROSITE" id="PS50113">
    <property type="entry name" value="PAC"/>
    <property type="match status" value="2"/>
</dbReference>
<dbReference type="SMART" id="SM00448">
    <property type="entry name" value="REC"/>
    <property type="match status" value="1"/>
</dbReference>
<dbReference type="SUPFAM" id="SSF52172">
    <property type="entry name" value="CheY-like"/>
    <property type="match status" value="1"/>
</dbReference>
<dbReference type="AlphaFoldDB" id="A0A8S9SYX3"/>
<name>A0A8S9SYX3_9CYAN</name>
<dbReference type="SMART" id="SM00388">
    <property type="entry name" value="HisKA"/>
    <property type="match status" value="1"/>
</dbReference>
<dbReference type="CDD" id="cd06225">
    <property type="entry name" value="HAMP"/>
    <property type="match status" value="1"/>
</dbReference>
<keyword evidence="9" id="KW-0418">Kinase</keyword>
<feature type="domain" description="Response regulatory" evidence="18">
    <location>
        <begin position="910"/>
        <end position="1028"/>
    </location>
</feature>
<keyword evidence="13 16" id="KW-0472">Membrane</keyword>
<dbReference type="Pfam" id="PF00672">
    <property type="entry name" value="HAMP"/>
    <property type="match status" value="1"/>
</dbReference>
<reference evidence="22" key="1">
    <citation type="journal article" date="2015" name="Genome Announc.">
        <title>Draft Genome Sequence of Tolypothrix boutellei Strain VB521301.</title>
        <authorList>
            <person name="Chandrababunaidu M.M."/>
            <person name="Singh D."/>
            <person name="Sen D."/>
            <person name="Bhan S."/>
            <person name="Das S."/>
            <person name="Gupta A."/>
            <person name="Adhikary S.P."/>
            <person name="Tripathy S."/>
        </authorList>
    </citation>
    <scope>NUCLEOTIDE SEQUENCE</scope>
    <source>
        <strain evidence="22">VB521301</strain>
    </source>
</reference>
<dbReference type="EC" id="2.7.13.3" evidence="3"/>
<dbReference type="Pfam" id="PF00072">
    <property type="entry name" value="Response_reg"/>
    <property type="match status" value="1"/>
</dbReference>
<evidence type="ECO:0000256" key="8">
    <source>
        <dbReference type="ARBA" id="ARBA00022741"/>
    </source>
</evidence>
<dbReference type="InterPro" id="IPR013655">
    <property type="entry name" value="PAS_fold_3"/>
</dbReference>
<dbReference type="InterPro" id="IPR033479">
    <property type="entry name" value="dCache_1"/>
</dbReference>
<keyword evidence="5 14" id="KW-0597">Phosphoprotein</keyword>
<dbReference type="Gene3D" id="2.10.70.100">
    <property type="match status" value="1"/>
</dbReference>
<feature type="domain" description="PAC" evidence="20">
    <location>
        <begin position="457"/>
        <end position="512"/>
    </location>
</feature>
<evidence type="ECO:0000259" key="17">
    <source>
        <dbReference type="PROSITE" id="PS50109"/>
    </source>
</evidence>
<dbReference type="Proteomes" id="UP000029738">
    <property type="component" value="Unassembled WGS sequence"/>
</dbReference>
<dbReference type="InterPro" id="IPR036890">
    <property type="entry name" value="HATPase_C_sf"/>
</dbReference>
<dbReference type="Gene3D" id="1.10.287.130">
    <property type="match status" value="1"/>
</dbReference>
<dbReference type="InterPro" id="IPR011006">
    <property type="entry name" value="CheY-like_superfamily"/>
</dbReference>
<feature type="domain" description="PAC" evidence="20">
    <location>
        <begin position="587"/>
        <end position="639"/>
    </location>
</feature>
<dbReference type="InterPro" id="IPR003660">
    <property type="entry name" value="HAMP_dom"/>
</dbReference>
<keyword evidence="8" id="KW-0547">Nucleotide-binding</keyword>
<dbReference type="GO" id="GO:0005524">
    <property type="term" value="F:ATP binding"/>
    <property type="evidence" value="ECO:0007669"/>
    <property type="project" value="UniProtKB-KW"/>
</dbReference>
<keyword evidence="15" id="KW-0175">Coiled coil</keyword>
<dbReference type="PROSITE" id="PS50110">
    <property type="entry name" value="RESPONSE_REGULATORY"/>
    <property type="match status" value="1"/>
</dbReference>
<protein>
    <recommendedName>
        <fullName evidence="3">histidine kinase</fullName>
        <ecNumber evidence="3">2.7.13.3</ecNumber>
    </recommendedName>
</protein>
<dbReference type="PRINTS" id="PR00344">
    <property type="entry name" value="BCTRLSENSOR"/>
</dbReference>
<dbReference type="PANTHER" id="PTHR43547">
    <property type="entry name" value="TWO-COMPONENT HISTIDINE KINASE"/>
    <property type="match status" value="1"/>
</dbReference>
<dbReference type="InterPro" id="IPR036097">
    <property type="entry name" value="HisK_dim/P_sf"/>
</dbReference>
<evidence type="ECO:0000259" key="21">
    <source>
        <dbReference type="PROSITE" id="PS50885"/>
    </source>
</evidence>
<dbReference type="InterPro" id="IPR000700">
    <property type="entry name" value="PAS-assoc_C"/>
</dbReference>
<evidence type="ECO:0000256" key="5">
    <source>
        <dbReference type="ARBA" id="ARBA00022553"/>
    </source>
</evidence>
<evidence type="ECO:0000256" key="3">
    <source>
        <dbReference type="ARBA" id="ARBA00012438"/>
    </source>
</evidence>
<comment type="caution">
    <text evidence="22">The sequence shown here is derived from an EMBL/GenBank/DDBJ whole genome shotgun (WGS) entry which is preliminary data.</text>
</comment>
<evidence type="ECO:0000256" key="1">
    <source>
        <dbReference type="ARBA" id="ARBA00000085"/>
    </source>
</evidence>
<dbReference type="InterPro" id="IPR003661">
    <property type="entry name" value="HisK_dim/P_dom"/>
</dbReference>
<dbReference type="Pfam" id="PF02743">
    <property type="entry name" value="dCache_1"/>
    <property type="match status" value="1"/>
</dbReference>
<dbReference type="Pfam" id="PF13188">
    <property type="entry name" value="PAS_8"/>
    <property type="match status" value="1"/>
</dbReference>
<dbReference type="InterPro" id="IPR005467">
    <property type="entry name" value="His_kinase_dom"/>
</dbReference>
<evidence type="ECO:0000256" key="15">
    <source>
        <dbReference type="SAM" id="Coils"/>
    </source>
</evidence>
<dbReference type="Gene3D" id="3.30.565.10">
    <property type="entry name" value="Histidine kinase-like ATPase, C-terminal domain"/>
    <property type="match status" value="1"/>
</dbReference>
<evidence type="ECO:0000256" key="16">
    <source>
        <dbReference type="SAM" id="Phobius"/>
    </source>
</evidence>
<dbReference type="SUPFAM" id="SSF47384">
    <property type="entry name" value="Homodimeric domain of signal transducing histidine kinase"/>
    <property type="match status" value="1"/>
</dbReference>
<dbReference type="SMART" id="SM00086">
    <property type="entry name" value="PAC"/>
    <property type="match status" value="2"/>
</dbReference>
<keyword evidence="12" id="KW-0902">Two-component regulatory system</keyword>